<feature type="domain" description="RING-type" evidence="10">
    <location>
        <begin position="143"/>
        <end position="185"/>
    </location>
</feature>
<dbReference type="InterPro" id="IPR013083">
    <property type="entry name" value="Znf_RING/FYVE/PHD"/>
</dbReference>
<dbReference type="InterPro" id="IPR001841">
    <property type="entry name" value="Znf_RING"/>
</dbReference>
<dbReference type="EC" id="2.3.2.27" evidence="2"/>
<keyword evidence="12" id="KW-1185">Reference proteome</keyword>
<keyword evidence="9" id="KW-0472">Membrane</keyword>
<feature type="non-terminal residue" evidence="11">
    <location>
        <position position="1"/>
    </location>
</feature>
<dbReference type="PANTHER" id="PTHR14155:SF629">
    <property type="entry name" value="RING-TYPE DOMAIN-CONTAINING PROTEIN"/>
    <property type="match status" value="1"/>
</dbReference>
<dbReference type="Pfam" id="PF13639">
    <property type="entry name" value="zf-RING_2"/>
    <property type="match status" value="1"/>
</dbReference>
<evidence type="ECO:0000313" key="11">
    <source>
        <dbReference type="EMBL" id="TVU33276.1"/>
    </source>
</evidence>
<feature type="compositionally biased region" description="Low complexity" evidence="8">
    <location>
        <begin position="195"/>
        <end position="220"/>
    </location>
</feature>
<dbReference type="Gramene" id="TVU33276">
    <property type="protein sequence ID" value="TVU33276"/>
    <property type="gene ID" value="EJB05_25068"/>
</dbReference>
<reference evidence="11 12" key="1">
    <citation type="journal article" date="2019" name="Sci. Rep.">
        <title>A high-quality genome of Eragrostis curvula grass provides insights into Poaceae evolution and supports new strategies to enhance forage quality.</title>
        <authorList>
            <person name="Carballo J."/>
            <person name="Santos B.A.C.M."/>
            <person name="Zappacosta D."/>
            <person name="Garbus I."/>
            <person name="Selva J.P."/>
            <person name="Gallo C.A."/>
            <person name="Diaz A."/>
            <person name="Albertini E."/>
            <person name="Caccamo M."/>
            <person name="Echenique V."/>
        </authorList>
    </citation>
    <scope>NUCLEOTIDE SEQUENCE [LARGE SCALE GENOMIC DNA]</scope>
    <source>
        <strain evidence="12">cv. Victoria</strain>
        <tissue evidence="11">Leaf</tissue>
    </source>
</reference>
<organism evidence="11 12">
    <name type="scientific">Eragrostis curvula</name>
    <name type="common">weeping love grass</name>
    <dbReference type="NCBI Taxonomy" id="38414"/>
    <lineage>
        <taxon>Eukaryota</taxon>
        <taxon>Viridiplantae</taxon>
        <taxon>Streptophyta</taxon>
        <taxon>Embryophyta</taxon>
        <taxon>Tracheophyta</taxon>
        <taxon>Spermatophyta</taxon>
        <taxon>Magnoliopsida</taxon>
        <taxon>Liliopsida</taxon>
        <taxon>Poales</taxon>
        <taxon>Poaceae</taxon>
        <taxon>PACMAD clade</taxon>
        <taxon>Chloridoideae</taxon>
        <taxon>Eragrostideae</taxon>
        <taxon>Eragrostidinae</taxon>
        <taxon>Eragrostis</taxon>
    </lineage>
</organism>
<keyword evidence="3" id="KW-0479">Metal-binding</keyword>
<feature type="transmembrane region" description="Helical" evidence="9">
    <location>
        <begin position="30"/>
        <end position="48"/>
    </location>
</feature>
<evidence type="ECO:0000256" key="7">
    <source>
        <dbReference type="PROSITE-ProRule" id="PRU00175"/>
    </source>
</evidence>
<sequence length="220" mass="23177">MSNLLSAWFRSYAGRGDDDGEAGEIRNHGYYGIAASAVTVFLFCGLAAAVSIWMAFLCAGLALVAFSIGSYLAPESWRVRPNDDAANSETQAAAAAAEAALAQQRRFGLKKAVIDALPTFPYAQKDGADGGDLDLEAGGDETCSVCLDDVQAGDMVRQLPSCKHLFHVECIDMWLHSHRTCPVCRCNLSPPQKVPGKATPAAPAADAEAEQPADGALSEV</sequence>
<dbReference type="Gene3D" id="3.30.40.10">
    <property type="entry name" value="Zinc/RING finger domain, C3HC4 (zinc finger)"/>
    <property type="match status" value="1"/>
</dbReference>
<dbReference type="EMBL" id="RWGY01000011">
    <property type="protein sequence ID" value="TVU33276.1"/>
    <property type="molecule type" value="Genomic_DNA"/>
</dbReference>
<dbReference type="AlphaFoldDB" id="A0A5J9VBE2"/>
<dbReference type="CDD" id="cd16461">
    <property type="entry name" value="RING-H2_EL5-like"/>
    <property type="match status" value="1"/>
</dbReference>
<evidence type="ECO:0000256" key="4">
    <source>
        <dbReference type="ARBA" id="ARBA00022771"/>
    </source>
</evidence>
<keyword evidence="5" id="KW-0862">Zinc</keyword>
<name>A0A5J9VBE2_9POAL</name>
<accession>A0A5J9VBE2</accession>
<dbReference type="InterPro" id="IPR053238">
    <property type="entry name" value="RING-H2_zinc_finger"/>
</dbReference>
<evidence type="ECO:0000256" key="2">
    <source>
        <dbReference type="ARBA" id="ARBA00012483"/>
    </source>
</evidence>
<dbReference type="SUPFAM" id="SSF57850">
    <property type="entry name" value="RING/U-box"/>
    <property type="match status" value="1"/>
</dbReference>
<feature type="region of interest" description="Disordered" evidence="8">
    <location>
        <begin position="192"/>
        <end position="220"/>
    </location>
</feature>
<evidence type="ECO:0000259" key="10">
    <source>
        <dbReference type="PROSITE" id="PS50089"/>
    </source>
</evidence>
<comment type="catalytic activity">
    <reaction evidence="1">
        <text>S-ubiquitinyl-[E2 ubiquitin-conjugating enzyme]-L-cysteine + [acceptor protein]-L-lysine = [E2 ubiquitin-conjugating enzyme]-L-cysteine + N(6)-ubiquitinyl-[acceptor protein]-L-lysine.</text>
        <dbReference type="EC" id="2.3.2.27"/>
    </reaction>
</comment>
<protein>
    <recommendedName>
        <fullName evidence="2">RING-type E3 ubiquitin transferase</fullName>
        <ecNumber evidence="2">2.3.2.27</ecNumber>
    </recommendedName>
</protein>
<dbReference type="GO" id="GO:0061630">
    <property type="term" value="F:ubiquitin protein ligase activity"/>
    <property type="evidence" value="ECO:0007669"/>
    <property type="project" value="UniProtKB-EC"/>
</dbReference>
<dbReference type="OrthoDB" id="8062037at2759"/>
<dbReference type="GO" id="GO:0008270">
    <property type="term" value="F:zinc ion binding"/>
    <property type="evidence" value="ECO:0007669"/>
    <property type="project" value="UniProtKB-KW"/>
</dbReference>
<gene>
    <name evidence="11" type="ORF">EJB05_25068</name>
</gene>
<evidence type="ECO:0000256" key="9">
    <source>
        <dbReference type="SAM" id="Phobius"/>
    </source>
</evidence>
<evidence type="ECO:0000256" key="3">
    <source>
        <dbReference type="ARBA" id="ARBA00022723"/>
    </source>
</evidence>
<keyword evidence="4 7" id="KW-0863">Zinc-finger</keyword>
<evidence type="ECO:0000256" key="1">
    <source>
        <dbReference type="ARBA" id="ARBA00000900"/>
    </source>
</evidence>
<proteinExistence type="inferred from homology"/>
<evidence type="ECO:0000256" key="8">
    <source>
        <dbReference type="SAM" id="MobiDB-lite"/>
    </source>
</evidence>
<keyword evidence="9" id="KW-1133">Transmembrane helix</keyword>
<evidence type="ECO:0000256" key="6">
    <source>
        <dbReference type="ARBA" id="ARBA00024209"/>
    </source>
</evidence>
<dbReference type="PANTHER" id="PTHR14155">
    <property type="entry name" value="RING FINGER DOMAIN-CONTAINING"/>
    <property type="match status" value="1"/>
</dbReference>
<dbReference type="PROSITE" id="PS50089">
    <property type="entry name" value="ZF_RING_2"/>
    <property type="match status" value="1"/>
</dbReference>
<evidence type="ECO:0000313" key="12">
    <source>
        <dbReference type="Proteomes" id="UP000324897"/>
    </source>
</evidence>
<dbReference type="Proteomes" id="UP000324897">
    <property type="component" value="Chromosome 1"/>
</dbReference>
<keyword evidence="9" id="KW-0812">Transmembrane</keyword>
<comment type="similarity">
    <text evidence="6">Belongs to the RING-type zinc finger family. ATL subfamily.</text>
</comment>
<comment type="caution">
    <text evidence="11">The sequence shown here is derived from an EMBL/GenBank/DDBJ whole genome shotgun (WGS) entry which is preliminary data.</text>
</comment>
<dbReference type="FunFam" id="3.30.40.10:FF:000672">
    <property type="entry name" value="E3 ubiquitin-protein ligase ATL41"/>
    <property type="match status" value="1"/>
</dbReference>
<evidence type="ECO:0000256" key="5">
    <source>
        <dbReference type="ARBA" id="ARBA00022833"/>
    </source>
</evidence>
<dbReference type="SMART" id="SM00184">
    <property type="entry name" value="RING"/>
    <property type="match status" value="1"/>
</dbReference>